<gene>
    <name evidence="2" type="ORF">RhiirC2_716085</name>
    <name evidence="1" type="ORF">RhiirC2_716924</name>
</gene>
<dbReference type="AlphaFoldDB" id="A0A2N1MSV3"/>
<comment type="caution">
    <text evidence="2">The sequence shown here is derived from an EMBL/GenBank/DDBJ whole genome shotgun (WGS) entry which is preliminary data.</text>
</comment>
<reference evidence="2 3" key="1">
    <citation type="submission" date="2016-04" db="EMBL/GenBank/DDBJ databases">
        <title>Genome analyses suggest a sexual origin of heterokaryosis in a supposedly ancient asexual fungus.</title>
        <authorList>
            <person name="Ropars J."/>
            <person name="Sedzielewska K."/>
            <person name="Noel J."/>
            <person name="Charron P."/>
            <person name="Farinelli L."/>
            <person name="Marton T."/>
            <person name="Kruger M."/>
            <person name="Pelin A."/>
            <person name="Brachmann A."/>
            <person name="Corradi N."/>
        </authorList>
    </citation>
    <scope>NUCLEOTIDE SEQUENCE [LARGE SCALE GENOMIC DNA]</scope>
    <source>
        <strain evidence="2 3">C2</strain>
    </source>
</reference>
<proteinExistence type="predicted"/>
<dbReference type="VEuPathDB" id="FungiDB:FUN_010949"/>
<name>A0A2N1MSV3_9GLOM</name>
<sequence>MKTSKASKASVYKSETSIRIELLHEKVSQGTKKVFFRILSCKKDLILLTGVSSKTSVTSSSKISCKKSVEIINFDNTSIVDNDVNLTLSSFGSEKLANISNIINVDPITPSEKEKSAVSIFVSMIFSSGCEKSADIINSDVMITFCKNSNKGFMMSIDDEYNNLPSSPKGGHYFTLQLPKHVTKKEKSYVISEEINYTMNLLNSKIKGKCKSKRNNITLTIRHQMFTTFGEKN</sequence>
<dbReference type="Proteomes" id="UP000233469">
    <property type="component" value="Unassembled WGS sequence"/>
</dbReference>
<evidence type="ECO:0000313" key="2">
    <source>
        <dbReference type="EMBL" id="PKK64709.1"/>
    </source>
</evidence>
<protein>
    <submittedName>
        <fullName evidence="2">Uncharacterized protein</fullName>
    </submittedName>
</protein>
<dbReference type="EMBL" id="LLXL01001631">
    <property type="protein sequence ID" value="PKK63530.1"/>
    <property type="molecule type" value="Genomic_DNA"/>
</dbReference>
<dbReference type="EMBL" id="LLXL01001391">
    <property type="protein sequence ID" value="PKK64709.1"/>
    <property type="molecule type" value="Genomic_DNA"/>
</dbReference>
<accession>A0A2N1MSV3</accession>
<reference evidence="2 3" key="2">
    <citation type="submission" date="2017-10" db="EMBL/GenBank/DDBJ databases">
        <title>Extensive intraspecific genome diversity in a model arbuscular mycorrhizal fungus.</title>
        <authorList>
            <person name="Chen E.C.H."/>
            <person name="Morin E."/>
            <person name="Baudet D."/>
            <person name="Noel J."/>
            <person name="Ndikumana S."/>
            <person name="Charron P."/>
            <person name="St-Onge C."/>
            <person name="Giorgi J."/>
            <person name="Grigoriev I.V."/>
            <person name="Roux C."/>
            <person name="Martin F.M."/>
            <person name="Corradi N."/>
        </authorList>
    </citation>
    <scope>NUCLEOTIDE SEQUENCE [LARGE SCALE GENOMIC DNA]</scope>
    <source>
        <strain evidence="2 3">C2</strain>
    </source>
</reference>
<evidence type="ECO:0000313" key="1">
    <source>
        <dbReference type="EMBL" id="PKK63530.1"/>
    </source>
</evidence>
<evidence type="ECO:0000313" key="3">
    <source>
        <dbReference type="Proteomes" id="UP000233469"/>
    </source>
</evidence>
<organism evidence="2 3">
    <name type="scientific">Rhizophagus irregularis</name>
    <dbReference type="NCBI Taxonomy" id="588596"/>
    <lineage>
        <taxon>Eukaryota</taxon>
        <taxon>Fungi</taxon>
        <taxon>Fungi incertae sedis</taxon>
        <taxon>Mucoromycota</taxon>
        <taxon>Glomeromycotina</taxon>
        <taxon>Glomeromycetes</taxon>
        <taxon>Glomerales</taxon>
        <taxon>Glomeraceae</taxon>
        <taxon>Rhizophagus</taxon>
    </lineage>
</organism>